<feature type="region of interest" description="Disordered" evidence="1">
    <location>
        <begin position="254"/>
        <end position="281"/>
    </location>
</feature>
<evidence type="ECO:0000313" key="2">
    <source>
        <dbReference type="EMBL" id="PUU79132.1"/>
    </source>
</evidence>
<keyword evidence="3" id="KW-1185">Reference proteome</keyword>
<feature type="compositionally biased region" description="Low complexity" evidence="1">
    <location>
        <begin position="369"/>
        <end position="395"/>
    </location>
</feature>
<feature type="compositionally biased region" description="Polar residues" evidence="1">
    <location>
        <begin position="48"/>
        <end position="66"/>
    </location>
</feature>
<organism evidence="2 3">
    <name type="scientific">Tuber borchii</name>
    <name type="common">White truffle</name>
    <dbReference type="NCBI Taxonomy" id="42251"/>
    <lineage>
        <taxon>Eukaryota</taxon>
        <taxon>Fungi</taxon>
        <taxon>Dikarya</taxon>
        <taxon>Ascomycota</taxon>
        <taxon>Pezizomycotina</taxon>
        <taxon>Pezizomycetes</taxon>
        <taxon>Pezizales</taxon>
        <taxon>Tuberaceae</taxon>
        <taxon>Tuber</taxon>
    </lineage>
</organism>
<evidence type="ECO:0000256" key="1">
    <source>
        <dbReference type="SAM" id="MobiDB-lite"/>
    </source>
</evidence>
<dbReference type="Proteomes" id="UP000244722">
    <property type="component" value="Unassembled WGS sequence"/>
</dbReference>
<comment type="caution">
    <text evidence="2">The sequence shown here is derived from an EMBL/GenBank/DDBJ whole genome shotgun (WGS) entry which is preliminary data.</text>
</comment>
<sequence length="404" mass="42833">MSPTKSRPTIARRTVSANPSSSASSIPRRVKQTTGATKLRKPTADFASKTSPKKVSSLLQDESVNVSPPKPLSYTSGANKENVPVTISQGRITYVGISPSRQPTGVSKLPKSSLAALKKKAKGRIPLRELSEQEVFERDEAVLGDLRRRRSGEHGAFEIDSVLANPQASVNRNSRASSVSSSTHGSTSSQSTAATEVDGEDDDNNISNGKIRVLKKSDSEEELRAKINAILENTASAKPSANNKLAKRKGLLTKATRLSPMKASHPAVRQSPSPKKAYHSEAASSSPSVAYSCGSPFSSPLKASTLPESPLRILHSPSPIVKPAPVRTGLGNKAINTILQDKSAADKGKKVIITSSNANQPLKKKAIAKKAGSSSLRRAAGSVRSASTTSSVNSSRLDEMRKMR</sequence>
<dbReference type="EMBL" id="NESQ01000099">
    <property type="protein sequence ID" value="PUU79132.1"/>
    <property type="molecule type" value="Genomic_DNA"/>
</dbReference>
<feature type="region of interest" description="Disordered" evidence="1">
    <location>
        <begin position="147"/>
        <end position="210"/>
    </location>
</feature>
<feature type="region of interest" description="Disordered" evidence="1">
    <location>
        <begin position="356"/>
        <end position="404"/>
    </location>
</feature>
<feature type="compositionally biased region" description="Low complexity" evidence="1">
    <location>
        <begin position="16"/>
        <end position="25"/>
    </location>
</feature>
<accession>A0A2T6ZUG2</accession>
<feature type="compositionally biased region" description="Low complexity" evidence="1">
    <location>
        <begin position="167"/>
        <end position="195"/>
    </location>
</feature>
<feature type="region of interest" description="Disordered" evidence="1">
    <location>
        <begin position="1"/>
        <end position="79"/>
    </location>
</feature>
<evidence type="ECO:0000313" key="3">
    <source>
        <dbReference type="Proteomes" id="UP000244722"/>
    </source>
</evidence>
<name>A0A2T6ZUG2_TUBBO</name>
<dbReference type="OrthoDB" id="5380478at2759"/>
<protein>
    <submittedName>
        <fullName evidence="2">Uncharacterized protein</fullName>
    </submittedName>
</protein>
<proteinExistence type="predicted"/>
<reference evidence="2 3" key="1">
    <citation type="submission" date="2017-04" db="EMBL/GenBank/DDBJ databases">
        <title>Draft genome sequence of Tuber borchii Vittad., a whitish edible truffle.</title>
        <authorList>
            <consortium name="DOE Joint Genome Institute"/>
            <person name="Murat C."/>
            <person name="Kuo A."/>
            <person name="Barry K.W."/>
            <person name="Clum A."/>
            <person name="Dockter R.B."/>
            <person name="Fauchery L."/>
            <person name="Iotti M."/>
            <person name="Kohler A."/>
            <person name="Labutti K."/>
            <person name="Lindquist E.A."/>
            <person name="Lipzen A."/>
            <person name="Ohm R.A."/>
            <person name="Wang M."/>
            <person name="Grigoriev I.V."/>
            <person name="Zambonelli A."/>
            <person name="Martin F.M."/>
        </authorList>
    </citation>
    <scope>NUCLEOTIDE SEQUENCE [LARGE SCALE GENOMIC DNA]</scope>
    <source>
        <strain evidence="2 3">Tbo3840</strain>
    </source>
</reference>
<gene>
    <name evidence="2" type="ORF">B9Z19DRAFT_980516</name>
</gene>
<dbReference type="AlphaFoldDB" id="A0A2T6ZUG2"/>